<dbReference type="AlphaFoldDB" id="A0A4Q7XBC1"/>
<dbReference type="EMBL" id="SHKR01000011">
    <property type="protein sequence ID" value="RZU20517.1"/>
    <property type="molecule type" value="Genomic_DNA"/>
</dbReference>
<accession>A0A4Q7XBC1</accession>
<keyword evidence="3" id="KW-1185">Reference proteome</keyword>
<sequence length="353" mass="37844">MTTSSVDELLAASGETARVLASADQSAWNGRIVESTGAILGLAHWDGTLYLDGETILDPLRQLYEHAGEQQPTATLVRYRESLATLLHEHGHFLGPSGSTQEAAREAFTKPGSRELEEGVTEAWAQDHLDEYIHRLGVDKVAPGIESVRAGGYYAAFVPAVRKLTSDLESRNDLSRGEVIDLLNRQTAAGQFPLLVTLVYNSTRLPDLEPVGADTRSRLESILRAGLDHLDAYELTASGFAAAKSISTADQLLDYLNQEIQSAESAYTFSPLHADRAPTQATACTLPPPVPTASPHEAALSGPTPPSPHEAALSGLAPPSATRSQSARLHPARGRPVTALTSHAHERCRERNG</sequence>
<gene>
    <name evidence="2" type="ORF">EV645_2752</name>
</gene>
<evidence type="ECO:0000313" key="2">
    <source>
        <dbReference type="EMBL" id="RZU20517.1"/>
    </source>
</evidence>
<dbReference type="Proteomes" id="UP000292027">
    <property type="component" value="Unassembled WGS sequence"/>
</dbReference>
<evidence type="ECO:0000256" key="1">
    <source>
        <dbReference type="SAM" id="MobiDB-lite"/>
    </source>
</evidence>
<reference evidence="2 3" key="1">
    <citation type="journal article" date="2015" name="Stand. Genomic Sci.">
        <title>Genomic Encyclopedia of Bacterial and Archaeal Type Strains, Phase III: the genomes of soil and plant-associated and newly described type strains.</title>
        <authorList>
            <person name="Whitman W.B."/>
            <person name="Woyke T."/>
            <person name="Klenk H.P."/>
            <person name="Zhou Y."/>
            <person name="Lilburn T.G."/>
            <person name="Beck B.J."/>
            <person name="De Vos P."/>
            <person name="Vandamme P."/>
            <person name="Eisen J.A."/>
            <person name="Garrity G."/>
            <person name="Hugenholtz P."/>
            <person name="Kyrpides N.C."/>
        </authorList>
    </citation>
    <scope>NUCLEOTIDE SEQUENCE [LARGE SCALE GENOMIC DNA]</scope>
    <source>
        <strain evidence="2 3">VKM Ac-2540</strain>
    </source>
</reference>
<protein>
    <submittedName>
        <fullName evidence="2">Uncharacterized protein</fullName>
    </submittedName>
</protein>
<comment type="caution">
    <text evidence="2">The sequence shown here is derived from an EMBL/GenBank/DDBJ whole genome shotgun (WGS) entry which is preliminary data.</text>
</comment>
<dbReference type="RefSeq" id="WP_130443203.1">
    <property type="nucleotide sequence ID" value="NZ_SHKR01000011.1"/>
</dbReference>
<evidence type="ECO:0000313" key="3">
    <source>
        <dbReference type="Proteomes" id="UP000292027"/>
    </source>
</evidence>
<feature type="region of interest" description="Disordered" evidence="1">
    <location>
        <begin position="281"/>
        <end position="353"/>
    </location>
</feature>
<organism evidence="2 3">
    <name type="scientific">Kribbella rubisoli</name>
    <dbReference type="NCBI Taxonomy" id="3075929"/>
    <lineage>
        <taxon>Bacteria</taxon>
        <taxon>Bacillati</taxon>
        <taxon>Actinomycetota</taxon>
        <taxon>Actinomycetes</taxon>
        <taxon>Propionibacteriales</taxon>
        <taxon>Kribbellaceae</taxon>
        <taxon>Kribbella</taxon>
    </lineage>
</organism>
<name>A0A4Q7XBC1_9ACTN</name>
<proteinExistence type="predicted"/>
<dbReference type="OrthoDB" id="3812884at2"/>
<feature type="compositionally biased region" description="Basic and acidic residues" evidence="1">
    <location>
        <begin position="343"/>
        <end position="353"/>
    </location>
</feature>